<dbReference type="InterPro" id="IPR009081">
    <property type="entry name" value="PP-bd_ACP"/>
</dbReference>
<comment type="caution">
    <text evidence="2">The sequence shown here is derived from an EMBL/GenBank/DDBJ whole genome shotgun (WGS) entry which is preliminary data.</text>
</comment>
<evidence type="ECO:0000259" key="1">
    <source>
        <dbReference type="PROSITE" id="PS50075"/>
    </source>
</evidence>
<accession>A0ABW8JLJ5</accession>
<dbReference type="PROSITE" id="PS50075">
    <property type="entry name" value="CARRIER"/>
    <property type="match status" value="1"/>
</dbReference>
<sequence length="88" mass="10096">MNTGTSRVELLTLDSLVRQVVVDLPPDQIISGSSRFIEDIGMESVNRLMLMNLIEQEFEISLEDHMPTLIELHTVQELADFIRLQLEK</sequence>
<evidence type="ECO:0000313" key="2">
    <source>
        <dbReference type="EMBL" id="MFK2901977.1"/>
    </source>
</evidence>
<feature type="domain" description="Carrier" evidence="1">
    <location>
        <begin position="8"/>
        <end position="86"/>
    </location>
</feature>
<dbReference type="Proteomes" id="UP001620461">
    <property type="component" value="Unassembled WGS sequence"/>
</dbReference>
<keyword evidence="3" id="KW-1185">Reference proteome</keyword>
<proteinExistence type="predicted"/>
<organism evidence="2 3">
    <name type="scientific">Dyella jejuensis</name>
    <dbReference type="NCBI Taxonomy" id="1432009"/>
    <lineage>
        <taxon>Bacteria</taxon>
        <taxon>Pseudomonadati</taxon>
        <taxon>Pseudomonadota</taxon>
        <taxon>Gammaproteobacteria</taxon>
        <taxon>Lysobacterales</taxon>
        <taxon>Rhodanobacteraceae</taxon>
        <taxon>Dyella</taxon>
    </lineage>
</organism>
<gene>
    <name evidence="2" type="ORF">ISP15_16685</name>
</gene>
<evidence type="ECO:0000313" key="3">
    <source>
        <dbReference type="Proteomes" id="UP001620461"/>
    </source>
</evidence>
<dbReference type="Gene3D" id="1.10.1200.10">
    <property type="entry name" value="ACP-like"/>
    <property type="match status" value="1"/>
</dbReference>
<name>A0ABW8JLJ5_9GAMM</name>
<dbReference type="InterPro" id="IPR036736">
    <property type="entry name" value="ACP-like_sf"/>
</dbReference>
<dbReference type="SUPFAM" id="SSF47336">
    <property type="entry name" value="ACP-like"/>
    <property type="match status" value="1"/>
</dbReference>
<protein>
    <recommendedName>
        <fullName evidence="1">Carrier domain-containing protein</fullName>
    </recommendedName>
</protein>
<dbReference type="Pfam" id="PF00550">
    <property type="entry name" value="PP-binding"/>
    <property type="match status" value="1"/>
</dbReference>
<dbReference type="RefSeq" id="WP_404548920.1">
    <property type="nucleotide sequence ID" value="NZ_JADIKJ010000021.1"/>
</dbReference>
<reference evidence="2 3" key="1">
    <citation type="submission" date="2020-10" db="EMBL/GenBank/DDBJ databases">
        <title>Phylogeny of dyella-like bacteria.</title>
        <authorList>
            <person name="Fu J."/>
        </authorList>
    </citation>
    <scope>NUCLEOTIDE SEQUENCE [LARGE SCALE GENOMIC DNA]</scope>
    <source>
        <strain evidence="2 3">JP1</strain>
    </source>
</reference>
<dbReference type="EMBL" id="JADIKJ010000021">
    <property type="protein sequence ID" value="MFK2901977.1"/>
    <property type="molecule type" value="Genomic_DNA"/>
</dbReference>